<evidence type="ECO:0000313" key="3">
    <source>
        <dbReference type="Proteomes" id="UP001202831"/>
    </source>
</evidence>
<feature type="transmembrane region" description="Helical" evidence="1">
    <location>
        <begin position="480"/>
        <end position="503"/>
    </location>
</feature>
<protein>
    <submittedName>
        <fullName evidence="2">AbgT family transporter</fullName>
    </submittedName>
</protein>
<keyword evidence="1" id="KW-0812">Transmembrane</keyword>
<feature type="transmembrane region" description="Helical" evidence="1">
    <location>
        <begin position="419"/>
        <end position="437"/>
    </location>
</feature>
<reference evidence="2 3" key="1">
    <citation type="submission" date="2022-01" db="EMBL/GenBank/DDBJ databases">
        <title>Whole genome-based taxonomy of the Shewanellaceae.</title>
        <authorList>
            <person name="Martin-Rodriguez A.J."/>
        </authorList>
    </citation>
    <scope>NUCLEOTIDE SEQUENCE [LARGE SCALE GENOMIC DNA]</scope>
    <source>
        <strain evidence="2 3">DSM 21332</strain>
    </source>
</reference>
<dbReference type="EMBL" id="JAKIKT010000012">
    <property type="protein sequence ID" value="MCL2916196.1"/>
    <property type="molecule type" value="Genomic_DNA"/>
</dbReference>
<dbReference type="PANTHER" id="PTHR30282">
    <property type="entry name" value="P-AMINOBENZOYL GLUTAMATE TRANSPORTER"/>
    <property type="match status" value="1"/>
</dbReference>
<comment type="caution">
    <text evidence="2">The sequence shown here is derived from an EMBL/GenBank/DDBJ whole genome shotgun (WGS) entry which is preliminary data.</text>
</comment>
<keyword evidence="1" id="KW-0472">Membrane</keyword>
<dbReference type="PANTHER" id="PTHR30282:SF1">
    <property type="entry name" value="ABGT FAMILY TRANSPORTER"/>
    <property type="match status" value="1"/>
</dbReference>
<gene>
    <name evidence="2" type="ORF">L2725_20895</name>
</gene>
<name>A0ABT0NCJ4_9GAMM</name>
<feature type="transmembrane region" description="Helical" evidence="1">
    <location>
        <begin position="449"/>
        <end position="468"/>
    </location>
</feature>
<dbReference type="Proteomes" id="UP001202831">
    <property type="component" value="Unassembled WGS sequence"/>
</dbReference>
<feature type="transmembrane region" description="Helical" evidence="1">
    <location>
        <begin position="393"/>
        <end position="412"/>
    </location>
</feature>
<organism evidence="2 3">
    <name type="scientific">Shewanella corallii</name>
    <dbReference type="NCBI Taxonomy" id="560080"/>
    <lineage>
        <taxon>Bacteria</taxon>
        <taxon>Pseudomonadati</taxon>
        <taxon>Pseudomonadota</taxon>
        <taxon>Gammaproteobacteria</taxon>
        <taxon>Alteromonadales</taxon>
        <taxon>Shewanellaceae</taxon>
        <taxon>Shewanella</taxon>
    </lineage>
</organism>
<feature type="transmembrane region" description="Helical" evidence="1">
    <location>
        <begin position="353"/>
        <end position="373"/>
    </location>
</feature>
<feature type="transmembrane region" description="Helical" evidence="1">
    <location>
        <begin position="310"/>
        <end position="332"/>
    </location>
</feature>
<keyword evidence="3" id="KW-1185">Reference proteome</keyword>
<dbReference type="RefSeq" id="WP_249250736.1">
    <property type="nucleotide sequence ID" value="NZ_JAKIKT010000012.1"/>
</dbReference>
<accession>A0ABT0NCJ4</accession>
<keyword evidence="1" id="KW-1133">Transmembrane helix</keyword>
<feature type="transmembrane region" description="Helical" evidence="1">
    <location>
        <begin position="130"/>
        <end position="157"/>
    </location>
</feature>
<feature type="transmembrane region" description="Helical" evidence="1">
    <location>
        <begin position="270"/>
        <end position="290"/>
    </location>
</feature>
<feature type="transmembrane region" description="Helical" evidence="1">
    <location>
        <begin position="214"/>
        <end position="232"/>
    </location>
</feature>
<feature type="transmembrane region" description="Helical" evidence="1">
    <location>
        <begin position="29"/>
        <end position="47"/>
    </location>
</feature>
<sequence length="525" mass="55887">MTVGTSVPPKPTSTWLDKIENLGNRIPDITMLFFFATLICIGLSWALSHIQFGYVHPLTQEPIRVVNLLSADGMMGLFSSMVKNFVNFPPLGIVIVATLGIGIAEGSGYITTALKKLLSVVPLSAVTPSVIFIGILAHVASDSAYVILMPVSAYIFYKTGKHPLAGIAAGFAGLAGGFTASYTPSIIDPILAGFTETGAHVLDPSYSVNVLCNYFYSVASTFAVIATCWYITDKIVEPRLAKTMPIDTTPEESGPEESSPGMLTSAETKAFRLANLTLLGLIVLCIALMAPADSMFRAADGSLTHPDAPAMKLIVPLLLVFFALPGLVYGYVSKTFTSAKDITKSMESITGSLISFIVFAFFCAQFLYCFGQSNIGSLVALSGAEGLKALNMPGQLTILGVILLTACLNLIITSASSKWAILAPVLVPMLMAVGLSPELTQAAFRISDSAINVSTPMFAFYPLIISYMQRYCTQSGIGTLVAMMVPYSVGLLIALTAMLYLFWGLDIPLGFNSGYTYPSTLDVGQ</sequence>
<evidence type="ECO:0000256" key="1">
    <source>
        <dbReference type="SAM" id="Phobius"/>
    </source>
</evidence>
<proteinExistence type="predicted"/>
<dbReference type="Pfam" id="PF03806">
    <property type="entry name" value="ABG_transport"/>
    <property type="match status" value="1"/>
</dbReference>
<dbReference type="InterPro" id="IPR004697">
    <property type="entry name" value="AbgT"/>
</dbReference>
<feature type="transmembrane region" description="Helical" evidence="1">
    <location>
        <begin position="85"/>
        <end position="110"/>
    </location>
</feature>
<feature type="transmembrane region" description="Helical" evidence="1">
    <location>
        <begin position="164"/>
        <end position="182"/>
    </location>
</feature>
<evidence type="ECO:0000313" key="2">
    <source>
        <dbReference type="EMBL" id="MCL2916196.1"/>
    </source>
</evidence>